<protein>
    <submittedName>
        <fullName evidence="2">DUF4876 domain-containing protein</fullName>
    </submittedName>
</protein>
<dbReference type="EMBL" id="BAAFSF010000001">
    <property type="protein sequence ID" value="GAB1250911.1"/>
    <property type="molecule type" value="Genomic_DNA"/>
</dbReference>
<organism evidence="2 3">
    <name type="scientific">Porphyromonas miyakawae</name>
    <dbReference type="NCBI Taxonomy" id="3137470"/>
    <lineage>
        <taxon>Bacteria</taxon>
        <taxon>Pseudomonadati</taxon>
        <taxon>Bacteroidota</taxon>
        <taxon>Bacteroidia</taxon>
        <taxon>Bacteroidales</taxon>
        <taxon>Porphyromonadaceae</taxon>
        <taxon>Porphyromonas</taxon>
    </lineage>
</organism>
<evidence type="ECO:0000256" key="1">
    <source>
        <dbReference type="SAM" id="SignalP"/>
    </source>
</evidence>
<proteinExistence type="predicted"/>
<evidence type="ECO:0000313" key="3">
    <source>
        <dbReference type="Proteomes" id="UP001628220"/>
    </source>
</evidence>
<sequence>MKRLLYILLLPVLLVAVTSCRPDPVTPDNPKVQKSVACLFERILPEDVTDLTIQEELITLHNITTGQDVEYKTLEGIKLAPGLYNLNYTATCRYMLHGVAMEGRLAAQIENMEVTDQTTEPLKLRLELRIVPTVQDFVIQEIFFTGTLTPAPAGRQYNGTSYVVLYNGTDRVLYADGIAFCESGFNPTHKFDYKPDIRQEAMAVHAVYVIPGSGKEQPVKPGERLILCDIGIDHKVNNPNAFDLSKANFEWYDESSVPTHQDFDSRTVPNLDKWYCYSKSFFILHNRGFASYAIARMPITKEEYLKDYKYDYTYVLTHNGISYDMSGSCYKLPNDWIIDGVNCSVEAVHQWTILPETIDAGYTNCGTVDGQKDRYFHSVRRKYLGKDAEGHVILQDTNNSFEDFNPMVTASLIEEQGTAINAKGTPCTTKTYDGVVPIDK</sequence>
<dbReference type="PROSITE" id="PS51257">
    <property type="entry name" value="PROKAR_LIPOPROTEIN"/>
    <property type="match status" value="1"/>
</dbReference>
<name>A0ABQ0DZK4_9PORP</name>
<gene>
    <name evidence="2" type="ORF">Tsumi_00150</name>
</gene>
<accession>A0ABQ0DZK4</accession>
<keyword evidence="1" id="KW-0732">Signal</keyword>
<dbReference type="Proteomes" id="UP001628220">
    <property type="component" value="Unassembled WGS sequence"/>
</dbReference>
<feature type="signal peptide" evidence="1">
    <location>
        <begin position="1"/>
        <end position="21"/>
    </location>
</feature>
<evidence type="ECO:0000313" key="2">
    <source>
        <dbReference type="EMBL" id="GAB1250911.1"/>
    </source>
</evidence>
<feature type="chain" id="PRO_5046104215" evidence="1">
    <location>
        <begin position="22"/>
        <end position="440"/>
    </location>
</feature>
<reference evidence="2 3" key="1">
    <citation type="journal article" date="2025" name="Int. J. Syst. Evol. Microbiol.">
        <title>Desulfovibrio falkowii sp. nov., Porphyromonas miyakawae sp. nov., Mediterraneibacter flintii sp. nov. and Owariibacterium komagatae gen. nov., sp. nov., isolated from human faeces.</title>
        <authorList>
            <person name="Hamaguchi T."/>
            <person name="Ohara M."/>
            <person name="Hisatomi A."/>
            <person name="Sekiguchi K."/>
            <person name="Takeda J.I."/>
            <person name="Ueyama J."/>
            <person name="Ito M."/>
            <person name="Nishiwaki H."/>
            <person name="Ogi T."/>
            <person name="Hirayama M."/>
            <person name="Ohkuma M."/>
            <person name="Sakamoto M."/>
            <person name="Ohno K."/>
        </authorList>
    </citation>
    <scope>NUCLEOTIDE SEQUENCE [LARGE SCALE GENOMIC DNA]</scope>
    <source>
        <strain evidence="2 3">13CB11C</strain>
    </source>
</reference>
<dbReference type="Pfam" id="PF16215">
    <property type="entry name" value="DUF4876"/>
    <property type="match status" value="1"/>
</dbReference>
<comment type="caution">
    <text evidence="2">The sequence shown here is derived from an EMBL/GenBank/DDBJ whole genome shotgun (WGS) entry which is preliminary data.</text>
</comment>
<dbReference type="RefSeq" id="WP_411914742.1">
    <property type="nucleotide sequence ID" value="NZ_BAAFSF010000001.1"/>
</dbReference>
<keyword evidence="3" id="KW-1185">Reference proteome</keyword>
<dbReference type="InterPro" id="IPR032627">
    <property type="entry name" value="DUF4876"/>
</dbReference>